<dbReference type="InterPro" id="IPR008162">
    <property type="entry name" value="Pyrophosphatase"/>
</dbReference>
<dbReference type="SUPFAM" id="SSF50324">
    <property type="entry name" value="Inorganic pyrophosphatase"/>
    <property type="match status" value="1"/>
</dbReference>
<dbReference type="PANTHER" id="PTHR10286">
    <property type="entry name" value="INORGANIC PYROPHOSPHATASE"/>
    <property type="match status" value="1"/>
</dbReference>
<name>T1AI09_9ZZZZ</name>
<dbReference type="AlphaFoldDB" id="T1AI09"/>
<dbReference type="GO" id="GO:0000287">
    <property type="term" value="F:magnesium ion binding"/>
    <property type="evidence" value="ECO:0007669"/>
    <property type="project" value="InterPro"/>
</dbReference>
<comment type="caution">
    <text evidence="6">The sequence shown here is derived from an EMBL/GenBank/DDBJ whole genome shotgun (WGS) entry which is preliminary data.</text>
</comment>
<dbReference type="GO" id="GO:0004427">
    <property type="term" value="F:inorganic diphosphate phosphatase activity"/>
    <property type="evidence" value="ECO:0007669"/>
    <property type="project" value="UniProtKB-EC"/>
</dbReference>
<dbReference type="GO" id="GO:0006796">
    <property type="term" value="P:phosphate-containing compound metabolic process"/>
    <property type="evidence" value="ECO:0007669"/>
    <property type="project" value="InterPro"/>
</dbReference>
<dbReference type="Gene3D" id="3.90.80.10">
    <property type="entry name" value="Inorganic pyrophosphatase"/>
    <property type="match status" value="1"/>
</dbReference>
<evidence type="ECO:0000256" key="2">
    <source>
        <dbReference type="ARBA" id="ARBA00012146"/>
    </source>
</evidence>
<keyword evidence="4" id="KW-0378">Hydrolase</keyword>
<evidence type="ECO:0000256" key="3">
    <source>
        <dbReference type="ARBA" id="ARBA00022723"/>
    </source>
</evidence>
<evidence type="ECO:0000256" key="1">
    <source>
        <dbReference type="ARBA" id="ARBA00001946"/>
    </source>
</evidence>
<evidence type="ECO:0000256" key="5">
    <source>
        <dbReference type="ARBA" id="ARBA00022842"/>
    </source>
</evidence>
<gene>
    <name evidence="6" type="ORF">B1B_14853</name>
</gene>
<reference evidence="6" key="2">
    <citation type="journal article" date="2014" name="ISME J.">
        <title>Microbial stratification in low pH oxic and suboxic macroscopic growths along an acid mine drainage.</title>
        <authorList>
            <person name="Mendez-Garcia C."/>
            <person name="Mesa V."/>
            <person name="Sprenger R.R."/>
            <person name="Richter M."/>
            <person name="Diez M.S."/>
            <person name="Solano J."/>
            <person name="Bargiela R."/>
            <person name="Golyshina O.V."/>
            <person name="Manteca A."/>
            <person name="Ramos J.L."/>
            <person name="Gallego J.R."/>
            <person name="Llorente I."/>
            <person name="Martins Dos Santos V.A."/>
            <person name="Jensen O.N."/>
            <person name="Pelaez A.I."/>
            <person name="Sanchez J."/>
            <person name="Ferrer M."/>
        </authorList>
    </citation>
    <scope>NUCLEOTIDE SEQUENCE</scope>
</reference>
<protein>
    <recommendedName>
        <fullName evidence="2">inorganic diphosphatase</fullName>
        <ecNumber evidence="2">3.6.1.1</ecNumber>
    </recommendedName>
</protein>
<proteinExistence type="predicted"/>
<accession>T1AI09</accession>
<dbReference type="Pfam" id="PF00719">
    <property type="entry name" value="Pyrophosphatase"/>
    <property type="match status" value="1"/>
</dbReference>
<keyword evidence="3" id="KW-0479">Metal-binding</keyword>
<evidence type="ECO:0000256" key="4">
    <source>
        <dbReference type="ARBA" id="ARBA00022801"/>
    </source>
</evidence>
<dbReference type="EC" id="3.6.1.1" evidence="2"/>
<organism evidence="6">
    <name type="scientific">mine drainage metagenome</name>
    <dbReference type="NCBI Taxonomy" id="410659"/>
    <lineage>
        <taxon>unclassified sequences</taxon>
        <taxon>metagenomes</taxon>
        <taxon>ecological metagenomes</taxon>
    </lineage>
</organism>
<comment type="cofactor">
    <cofactor evidence="1">
        <name>Mg(2+)</name>
        <dbReference type="ChEBI" id="CHEBI:18420"/>
    </cofactor>
</comment>
<dbReference type="EMBL" id="AUZY01009869">
    <property type="protein sequence ID" value="EQD40619.1"/>
    <property type="molecule type" value="Genomic_DNA"/>
</dbReference>
<evidence type="ECO:0000313" key="6">
    <source>
        <dbReference type="EMBL" id="EQD40619.1"/>
    </source>
</evidence>
<dbReference type="InterPro" id="IPR036649">
    <property type="entry name" value="Pyrophosphatase_sf"/>
</dbReference>
<reference evidence="6" key="1">
    <citation type="submission" date="2013-08" db="EMBL/GenBank/DDBJ databases">
        <authorList>
            <person name="Mendez C."/>
            <person name="Richter M."/>
            <person name="Ferrer M."/>
            <person name="Sanchez J."/>
        </authorList>
    </citation>
    <scope>NUCLEOTIDE SEQUENCE</scope>
</reference>
<dbReference type="GO" id="GO:0005737">
    <property type="term" value="C:cytoplasm"/>
    <property type="evidence" value="ECO:0007669"/>
    <property type="project" value="InterPro"/>
</dbReference>
<sequence length="82" mass="9133">MADEHGTDIKVLCVAAGDPRFDPITELEDLAPHWLREIEVFFETYKQLEDLKEVSVGGWEGRAAALSAIQDCRRRLAGAHPA</sequence>
<keyword evidence="5" id="KW-0460">Magnesium</keyword>